<evidence type="ECO:0000256" key="3">
    <source>
        <dbReference type="ARBA" id="ARBA00022840"/>
    </source>
</evidence>
<sequence length="712" mass="75570">MDDYAGRVLAGRYRLPRPVADEFELAETRAFDTYSGQEVLVHQVLLPEVVSAELPDGPGGFEDPEELGESARRALEAARAAAAVPDHPRMVQVFDIFVEDGSLWIASELVPGRPLAALLVERPLDAFRAAEVAADVLTALRALHAYGWTHRNVTAGTVLVLDDGRAMLTGLAAGAAQEALCGYDPVPEEVLAGHGGTGGTDGDERSDGEGGAEPPRRGPQSALEQERARQNRITVVGAVTERWSPEQAHTVHENWRLSPPVGPAADLWALGALLFRSVQGHPPYPEESAAELVQLVCAEPPAFAEDCGPLRPVVESLLRPDPEERPEPEELGGWLRSLVRAAPEPDVGQATVQVPTDPARLPVKRRRGELVRRRRKAAAAAAAAAEGAAQHRRHARGKQARPGKPAKPAGPAKPARSSGTVPQPRASAAPAAPVRSGARIPRQSGAERSEMRQEQLYHREQVVSRRPGREDAPRRLGAGLLIAVLVVLVAVVLYALLAMPHRDASSNGAGGTRTVPAAMSGGGDGKNGDTSKPATSAPATHAPTQAPTTHAAPPPAVTAPPDLGSDFVMRTDPAGFTVAVHTGWARSGENAHHQVRYAGSDLQMLVVPGRDRATGDSQDPLAYQLVEPELADFRASAWSSASGLQTLDLRGHSAAEGEYTWRDADDRTVYARNLAVQIGGRYHVILITGPDAERAAVQRAFDKAVETYASTG</sequence>
<gene>
    <name evidence="7" type="ORF">SAMN05216267_101931</name>
</gene>
<dbReference type="PANTHER" id="PTHR45832">
    <property type="entry name" value="SERINE/THREONINE-PROTEIN KINASE SAMKA-RELATED-RELATED"/>
    <property type="match status" value="1"/>
</dbReference>
<dbReference type="EMBL" id="FODD01000019">
    <property type="protein sequence ID" value="SEO17796.1"/>
    <property type="molecule type" value="Genomic_DNA"/>
</dbReference>
<dbReference type="OrthoDB" id="3870120at2"/>
<protein>
    <recommendedName>
        <fullName evidence="6">Protein kinase domain-containing protein</fullName>
    </recommendedName>
</protein>
<feature type="transmembrane region" description="Helical" evidence="5">
    <location>
        <begin position="476"/>
        <end position="497"/>
    </location>
</feature>
<dbReference type="Gene3D" id="1.10.510.10">
    <property type="entry name" value="Transferase(Phosphotransferase) domain 1"/>
    <property type="match status" value="2"/>
</dbReference>
<name>A0A1H8MKY5_9ACTN</name>
<evidence type="ECO:0000259" key="6">
    <source>
        <dbReference type="PROSITE" id="PS50011"/>
    </source>
</evidence>
<feature type="compositionally biased region" description="Basic residues" evidence="4">
    <location>
        <begin position="390"/>
        <end position="401"/>
    </location>
</feature>
<dbReference type="STRING" id="310780.SAMN05216267_101931"/>
<feature type="region of interest" description="Disordered" evidence="4">
    <location>
        <begin position="502"/>
        <end position="561"/>
    </location>
</feature>
<evidence type="ECO:0000313" key="7">
    <source>
        <dbReference type="EMBL" id="SEO17796.1"/>
    </source>
</evidence>
<organism evidence="7 8">
    <name type="scientific">Actinacidiphila rubida</name>
    <dbReference type="NCBI Taxonomy" id="310780"/>
    <lineage>
        <taxon>Bacteria</taxon>
        <taxon>Bacillati</taxon>
        <taxon>Actinomycetota</taxon>
        <taxon>Actinomycetes</taxon>
        <taxon>Kitasatosporales</taxon>
        <taxon>Streptomycetaceae</taxon>
        <taxon>Actinacidiphila</taxon>
    </lineage>
</organism>
<keyword evidence="8" id="KW-1185">Reference proteome</keyword>
<dbReference type="InterPro" id="IPR051931">
    <property type="entry name" value="PAK3-like"/>
</dbReference>
<feature type="compositionally biased region" description="Low complexity" evidence="4">
    <location>
        <begin position="402"/>
        <end position="416"/>
    </location>
</feature>
<evidence type="ECO:0000313" key="8">
    <source>
        <dbReference type="Proteomes" id="UP000181951"/>
    </source>
</evidence>
<evidence type="ECO:0000256" key="1">
    <source>
        <dbReference type="ARBA" id="ARBA00008874"/>
    </source>
</evidence>
<keyword evidence="3" id="KW-0067">ATP-binding</keyword>
<dbReference type="GO" id="GO:0004672">
    <property type="term" value="F:protein kinase activity"/>
    <property type="evidence" value="ECO:0007669"/>
    <property type="project" value="InterPro"/>
</dbReference>
<keyword evidence="5" id="KW-0472">Membrane</keyword>
<keyword evidence="5" id="KW-0812">Transmembrane</keyword>
<feature type="region of interest" description="Disordered" evidence="4">
    <location>
        <begin position="346"/>
        <end position="472"/>
    </location>
</feature>
<dbReference type="SMART" id="SM00220">
    <property type="entry name" value="S_TKc"/>
    <property type="match status" value="1"/>
</dbReference>
<dbReference type="AlphaFoldDB" id="A0A1H8MKY5"/>
<reference evidence="7 8" key="1">
    <citation type="submission" date="2016-10" db="EMBL/GenBank/DDBJ databases">
        <authorList>
            <person name="de Groot N.N."/>
        </authorList>
    </citation>
    <scope>NUCLEOTIDE SEQUENCE [LARGE SCALE GENOMIC DNA]</scope>
    <source>
        <strain evidence="7 8">CGMCC 4.2026</strain>
    </source>
</reference>
<feature type="region of interest" description="Disordered" evidence="4">
    <location>
        <begin position="187"/>
        <end position="230"/>
    </location>
</feature>
<feature type="compositionally biased region" description="Low complexity" evidence="4">
    <location>
        <begin position="424"/>
        <end position="439"/>
    </location>
</feature>
<evidence type="ECO:0000256" key="4">
    <source>
        <dbReference type="SAM" id="MobiDB-lite"/>
    </source>
</evidence>
<dbReference type="RefSeq" id="WP_075017244.1">
    <property type="nucleotide sequence ID" value="NZ_FODD01000019.1"/>
</dbReference>
<dbReference type="GO" id="GO:0005524">
    <property type="term" value="F:ATP binding"/>
    <property type="evidence" value="ECO:0007669"/>
    <property type="project" value="UniProtKB-KW"/>
</dbReference>
<feature type="compositionally biased region" description="Low complexity" evidence="4">
    <location>
        <begin position="533"/>
        <end position="551"/>
    </location>
</feature>
<feature type="compositionally biased region" description="Low complexity" evidence="4">
    <location>
        <begin position="378"/>
        <end position="388"/>
    </location>
</feature>
<feature type="domain" description="Protein kinase" evidence="6">
    <location>
        <begin position="1"/>
        <end position="335"/>
    </location>
</feature>
<comment type="similarity">
    <text evidence="1">Belongs to the protein kinase superfamily. STE Ser/Thr protein kinase family. STE20 subfamily.</text>
</comment>
<dbReference type="PANTHER" id="PTHR45832:SF22">
    <property type="entry name" value="SERINE_THREONINE-PROTEIN KINASE SAMKA-RELATED"/>
    <property type="match status" value="1"/>
</dbReference>
<evidence type="ECO:0000256" key="2">
    <source>
        <dbReference type="ARBA" id="ARBA00022741"/>
    </source>
</evidence>
<dbReference type="InterPro" id="IPR000719">
    <property type="entry name" value="Prot_kinase_dom"/>
</dbReference>
<dbReference type="InterPro" id="IPR011009">
    <property type="entry name" value="Kinase-like_dom_sf"/>
</dbReference>
<dbReference type="Proteomes" id="UP000181951">
    <property type="component" value="Unassembled WGS sequence"/>
</dbReference>
<evidence type="ECO:0000256" key="5">
    <source>
        <dbReference type="SAM" id="Phobius"/>
    </source>
</evidence>
<proteinExistence type="inferred from homology"/>
<accession>A0A1H8MKY5</accession>
<keyword evidence="5" id="KW-1133">Transmembrane helix</keyword>
<dbReference type="PROSITE" id="PS50011">
    <property type="entry name" value="PROTEIN_KINASE_DOM"/>
    <property type="match status" value="1"/>
</dbReference>
<keyword evidence="2" id="KW-0547">Nucleotide-binding</keyword>
<dbReference type="SUPFAM" id="SSF56112">
    <property type="entry name" value="Protein kinase-like (PK-like)"/>
    <property type="match status" value="1"/>
</dbReference>
<feature type="compositionally biased region" description="Basic residues" evidence="4">
    <location>
        <begin position="362"/>
        <end position="377"/>
    </location>
</feature>
<feature type="compositionally biased region" description="Basic and acidic residues" evidence="4">
    <location>
        <begin position="445"/>
        <end position="472"/>
    </location>
</feature>